<dbReference type="PANTHER" id="PTHR22997">
    <property type="entry name" value="PIH1 DOMAIN-CONTAINING PROTEIN 1"/>
    <property type="match status" value="1"/>
</dbReference>
<evidence type="ECO:0000256" key="2">
    <source>
        <dbReference type="ARBA" id="ARBA00040541"/>
    </source>
</evidence>
<dbReference type="Pfam" id="PF18201">
    <property type="entry name" value="PIH1_CS"/>
    <property type="match status" value="1"/>
</dbReference>
<dbReference type="GO" id="GO:0000492">
    <property type="term" value="P:box C/D snoRNP assembly"/>
    <property type="evidence" value="ECO:0007669"/>
    <property type="project" value="TreeGrafter"/>
</dbReference>
<sequence length="322" mass="36663">MDISACQNAALNHVNQFWSMLDDMAQNNPDEYKTFIERQMRDSAEYFSPPEPNSCLRASVQPHDGILYVNVCGWKRVPAPASPTQPVPVCGGKLETSSEREENYRIVEVAFNPKVLHRAEKNPQEKEQIHLLALNFIQKQHKLSLSQHFTVMKAKLKGTVQDMKHRLMSLNQTKSRTLNQDNLQTEPAQSLLQQICSLRIGEASDECSIQLNQGQENKDKARPGLIEVISSTEFVQPQQPKHQMTVCSLSSDSVRRIKLRVELPAISSVSQCQLSISQDDILLEAEKMYFLHLWFPERVKEETCHATFNKKKHILTVTASVL</sequence>
<reference evidence="5 6" key="1">
    <citation type="submission" date="2019-06" db="EMBL/GenBank/DDBJ databases">
        <title>A chromosome-scale genome assembly of the striped catfish, Pangasianodon hypophthalmus.</title>
        <authorList>
            <person name="Wen M."/>
            <person name="Zahm M."/>
            <person name="Roques C."/>
            <person name="Cabau C."/>
            <person name="Klopp C."/>
            <person name="Donnadieu C."/>
            <person name="Jouanno E."/>
            <person name="Avarre J.-C."/>
            <person name="Campet M."/>
            <person name="Ha T.T.T."/>
            <person name="Dugue R."/>
            <person name="Lampietro C."/>
            <person name="Louis A."/>
            <person name="Herpin A."/>
            <person name="Echchiki A."/>
            <person name="Berthelot C."/>
            <person name="Parey E."/>
            <person name="Roest-Crollius H."/>
            <person name="Braasch I."/>
            <person name="Postlethwait J."/>
            <person name="Bobe J."/>
            <person name="Montfort J."/>
            <person name="Bouchez O."/>
            <person name="Begum T."/>
            <person name="Schartl M."/>
            <person name="Guiguen Y."/>
        </authorList>
    </citation>
    <scope>NUCLEOTIDE SEQUENCE [LARGE SCALE GENOMIC DNA]</scope>
    <source>
        <strain evidence="5 6">Indonesia</strain>
        <tissue evidence="5">Blood</tissue>
    </source>
</reference>
<dbReference type="GO" id="GO:1990904">
    <property type="term" value="C:ribonucleoprotein complex"/>
    <property type="evidence" value="ECO:0007669"/>
    <property type="project" value="TreeGrafter"/>
</dbReference>
<dbReference type="Pfam" id="PF08190">
    <property type="entry name" value="PIH1"/>
    <property type="match status" value="1"/>
</dbReference>
<dbReference type="GO" id="GO:0005737">
    <property type="term" value="C:cytoplasm"/>
    <property type="evidence" value="ECO:0007669"/>
    <property type="project" value="TreeGrafter"/>
</dbReference>
<dbReference type="InterPro" id="IPR012981">
    <property type="entry name" value="PIH1_N"/>
</dbReference>
<accession>A0A5N5M7Q5</accession>
<protein>
    <recommendedName>
        <fullName evidence="2">PIH1 domain-containing protein 2</fullName>
    </recommendedName>
</protein>
<dbReference type="EMBL" id="VFJC01000015">
    <property type="protein sequence ID" value="KAB5550256.1"/>
    <property type="molecule type" value="Genomic_DNA"/>
</dbReference>
<gene>
    <name evidence="5" type="ORF">PHYPO_G00051710</name>
</gene>
<dbReference type="Proteomes" id="UP000327468">
    <property type="component" value="Chromosome 14"/>
</dbReference>
<evidence type="ECO:0000256" key="1">
    <source>
        <dbReference type="ARBA" id="ARBA00008511"/>
    </source>
</evidence>
<name>A0A5N5M7Q5_PANHP</name>
<evidence type="ECO:0000313" key="5">
    <source>
        <dbReference type="EMBL" id="KAB5550256.1"/>
    </source>
</evidence>
<dbReference type="AlphaFoldDB" id="A0A5N5M7Q5"/>
<dbReference type="GO" id="GO:0097255">
    <property type="term" value="C:R2TP complex"/>
    <property type="evidence" value="ECO:0007669"/>
    <property type="project" value="TreeGrafter"/>
</dbReference>
<dbReference type="OrthoDB" id="545063at2759"/>
<evidence type="ECO:0000259" key="4">
    <source>
        <dbReference type="Pfam" id="PF18201"/>
    </source>
</evidence>
<evidence type="ECO:0000313" key="6">
    <source>
        <dbReference type="Proteomes" id="UP000327468"/>
    </source>
</evidence>
<feature type="domain" description="PIH1 N-terminal" evidence="3">
    <location>
        <begin position="31"/>
        <end position="164"/>
    </location>
</feature>
<dbReference type="GO" id="GO:0006364">
    <property type="term" value="P:rRNA processing"/>
    <property type="evidence" value="ECO:0007669"/>
    <property type="project" value="TreeGrafter"/>
</dbReference>
<dbReference type="PANTHER" id="PTHR22997:SF6">
    <property type="entry name" value="PIH1 DOMAIN-CONTAINING PROTEIN 2"/>
    <property type="match status" value="1"/>
</dbReference>
<comment type="caution">
    <text evidence="5">The sequence shown here is derived from an EMBL/GenBank/DDBJ whole genome shotgun (WGS) entry which is preliminary data.</text>
</comment>
<proteinExistence type="inferred from homology"/>
<comment type="similarity">
    <text evidence="1">Belongs to the PIH1 family.</text>
</comment>
<organism evidence="5 6">
    <name type="scientific">Pangasianodon hypophthalmus</name>
    <name type="common">Striped catfish</name>
    <name type="synonym">Helicophagus hypophthalmus</name>
    <dbReference type="NCBI Taxonomy" id="310915"/>
    <lineage>
        <taxon>Eukaryota</taxon>
        <taxon>Metazoa</taxon>
        <taxon>Chordata</taxon>
        <taxon>Craniata</taxon>
        <taxon>Vertebrata</taxon>
        <taxon>Euteleostomi</taxon>
        <taxon>Actinopterygii</taxon>
        <taxon>Neopterygii</taxon>
        <taxon>Teleostei</taxon>
        <taxon>Ostariophysi</taxon>
        <taxon>Siluriformes</taxon>
        <taxon>Pangasiidae</taxon>
        <taxon>Pangasianodon</taxon>
    </lineage>
</organism>
<dbReference type="InterPro" id="IPR050734">
    <property type="entry name" value="PIH1/Kintoun_subfamily"/>
</dbReference>
<dbReference type="InterPro" id="IPR041442">
    <property type="entry name" value="PIH1D1/2/3_CS-like"/>
</dbReference>
<keyword evidence="6" id="KW-1185">Reference proteome</keyword>
<feature type="domain" description="PIH1D1/2/3 CS-like" evidence="4">
    <location>
        <begin position="250"/>
        <end position="322"/>
    </location>
</feature>
<evidence type="ECO:0000259" key="3">
    <source>
        <dbReference type="Pfam" id="PF08190"/>
    </source>
</evidence>